<dbReference type="PROSITE" id="PS00611">
    <property type="entry name" value="HISOL_DEHYDROGENASE"/>
    <property type="match status" value="1"/>
</dbReference>
<name>S0DG35_9ZZZZ</name>
<sequence length="399" mass="42114">MEGIVRGILEDVRLRGDAAVLDYTERFDGVRPENLRVTAEEIRRAADAVDPALLDAMREAAENIADFHRRQVRQGFISAEKDGIVMGQRVLPLACVGVYVPGGTAAYPSTVLMDVVPAKIAGVGRIVMVTPPGRDGAIPNAILAAASIAGVDEIYRVGGAQAVGALCYGTQTLPQVDKIVGPGNIYVATAKKQVYGLVDIDMIAGPSDILIVADESADAAFVAADMLGQAEHDELAASVLVTTSGALAELVRAQLEAQLDGLSRADIARASLLRNGRILLAENLDQALATANALAPEHLELCVAASFEWLPKVRNAGSVFLGHHTPEALGDYFAGPNHTLPTGGSARFYSPLSVDDYVKKSSFLHYSADALKKSADKVIAFAESEGLTAHAESIRVRLP</sequence>
<evidence type="ECO:0000256" key="5">
    <source>
        <dbReference type="ARBA" id="ARBA00023002"/>
    </source>
</evidence>
<reference evidence="6" key="2">
    <citation type="journal article" date="2013" name="Biotechnol. Biofuels">
        <title>Mining for hemicellulases in the fungus-growing termite Pseudacanthotermes militaris using functional metagenomics.</title>
        <authorList>
            <person name="Bastien G."/>
            <person name="Arnal G."/>
            <person name="Bozonnet S."/>
            <person name="Laguerre S."/>
            <person name="Ferreira F."/>
            <person name="Faure R."/>
            <person name="Henrissat B."/>
            <person name="Lefevre F."/>
            <person name="Robe P."/>
            <person name="Bouchez O."/>
            <person name="Noirot C."/>
            <person name="Dumon C."/>
            <person name="O'Donohue M."/>
        </authorList>
    </citation>
    <scope>NUCLEOTIDE SEQUENCE</scope>
</reference>
<comment type="cofactor">
    <cofactor evidence="1">
        <name>Zn(2+)</name>
        <dbReference type="ChEBI" id="CHEBI:29105"/>
    </cofactor>
</comment>
<gene>
    <name evidence="6" type="ORF">BN138_104</name>
</gene>
<dbReference type="GO" id="GO:0004399">
    <property type="term" value="F:histidinol dehydrogenase activity"/>
    <property type="evidence" value="ECO:0007669"/>
    <property type="project" value="InterPro"/>
</dbReference>
<dbReference type="GO" id="GO:0051287">
    <property type="term" value="F:NAD binding"/>
    <property type="evidence" value="ECO:0007669"/>
    <property type="project" value="InterPro"/>
</dbReference>
<dbReference type="GO" id="GO:0046872">
    <property type="term" value="F:metal ion binding"/>
    <property type="evidence" value="ECO:0007669"/>
    <property type="project" value="UniProtKB-KW"/>
</dbReference>
<dbReference type="Gene3D" id="1.20.5.1300">
    <property type="match status" value="1"/>
</dbReference>
<dbReference type="Pfam" id="PF00815">
    <property type="entry name" value="Histidinol_dh"/>
    <property type="match status" value="1"/>
</dbReference>
<dbReference type="PANTHER" id="PTHR21256:SF2">
    <property type="entry name" value="HISTIDINE BIOSYNTHESIS TRIFUNCTIONAL PROTEIN"/>
    <property type="match status" value="1"/>
</dbReference>
<dbReference type="InterPro" id="IPR022695">
    <property type="entry name" value="Histidinol_DH_monofunct"/>
</dbReference>
<proteinExistence type="inferred from homology"/>
<dbReference type="SUPFAM" id="SSF53720">
    <property type="entry name" value="ALDH-like"/>
    <property type="match status" value="1"/>
</dbReference>
<dbReference type="EMBL" id="HF548275">
    <property type="protein sequence ID" value="CCO20916.1"/>
    <property type="molecule type" value="Genomic_DNA"/>
</dbReference>
<dbReference type="NCBIfam" id="TIGR00069">
    <property type="entry name" value="hisD"/>
    <property type="match status" value="1"/>
</dbReference>
<dbReference type="GO" id="GO:0005829">
    <property type="term" value="C:cytosol"/>
    <property type="evidence" value="ECO:0007669"/>
    <property type="project" value="TreeGrafter"/>
</dbReference>
<dbReference type="InterPro" id="IPR016161">
    <property type="entry name" value="Ald_DH/histidinol_DH"/>
</dbReference>
<dbReference type="HAMAP" id="MF_01024">
    <property type="entry name" value="HisD"/>
    <property type="match status" value="1"/>
</dbReference>
<evidence type="ECO:0000256" key="2">
    <source>
        <dbReference type="ARBA" id="ARBA00010178"/>
    </source>
</evidence>
<keyword evidence="5" id="KW-0560">Oxidoreductase</keyword>
<evidence type="ECO:0000313" key="6">
    <source>
        <dbReference type="EMBL" id="CCO20916.1"/>
    </source>
</evidence>
<dbReference type="PIRSF" id="PIRSF000099">
    <property type="entry name" value="Histidinol_dh"/>
    <property type="match status" value="1"/>
</dbReference>
<dbReference type="InterPro" id="IPR001692">
    <property type="entry name" value="Histidinol_DH_CS"/>
</dbReference>
<organism evidence="6">
    <name type="scientific">termite gut metagenome</name>
    <dbReference type="NCBI Taxonomy" id="433724"/>
    <lineage>
        <taxon>unclassified sequences</taxon>
        <taxon>metagenomes</taxon>
        <taxon>organismal metagenomes</taxon>
    </lineage>
</organism>
<dbReference type="GO" id="GO:0000105">
    <property type="term" value="P:L-histidine biosynthetic process"/>
    <property type="evidence" value="ECO:0007669"/>
    <property type="project" value="InterPro"/>
</dbReference>
<dbReference type="AlphaFoldDB" id="S0DG35"/>
<evidence type="ECO:0000256" key="3">
    <source>
        <dbReference type="ARBA" id="ARBA00022723"/>
    </source>
</evidence>
<keyword evidence="4" id="KW-0862">Zinc</keyword>
<dbReference type="FunFam" id="3.40.50.1980:FF:000001">
    <property type="entry name" value="Histidinol dehydrogenase"/>
    <property type="match status" value="1"/>
</dbReference>
<dbReference type="PRINTS" id="PR00083">
    <property type="entry name" value="HOLDHDRGNASE"/>
</dbReference>
<dbReference type="FunFam" id="3.40.50.1980:FF:000026">
    <property type="entry name" value="Histidinol dehydrogenase"/>
    <property type="match status" value="1"/>
</dbReference>
<dbReference type="PANTHER" id="PTHR21256">
    <property type="entry name" value="HISTIDINOL DEHYDROGENASE HDH"/>
    <property type="match status" value="1"/>
</dbReference>
<protein>
    <submittedName>
        <fullName evidence="6">Putative histidinol dehydrogenase</fullName>
    </submittedName>
</protein>
<accession>S0DG35</accession>
<dbReference type="Gene3D" id="3.40.50.1980">
    <property type="entry name" value="Nitrogenase molybdenum iron protein domain"/>
    <property type="match status" value="2"/>
</dbReference>
<evidence type="ECO:0000256" key="1">
    <source>
        <dbReference type="ARBA" id="ARBA00001947"/>
    </source>
</evidence>
<reference evidence="6" key="1">
    <citation type="submission" date="2012-10" db="EMBL/GenBank/DDBJ databases">
        <authorList>
            <person name="Sandrine L."/>
        </authorList>
    </citation>
    <scope>NUCLEOTIDE SEQUENCE</scope>
</reference>
<keyword evidence="3" id="KW-0479">Metal-binding</keyword>
<dbReference type="InterPro" id="IPR012131">
    <property type="entry name" value="Hstdl_DH"/>
</dbReference>
<comment type="similarity">
    <text evidence="2">Belongs to the histidinol dehydrogenase family.</text>
</comment>
<evidence type="ECO:0000256" key="4">
    <source>
        <dbReference type="ARBA" id="ARBA00022833"/>
    </source>
</evidence>
<dbReference type="CDD" id="cd06572">
    <property type="entry name" value="Histidinol_dh"/>
    <property type="match status" value="1"/>
</dbReference>